<dbReference type="SUPFAM" id="SSF46626">
    <property type="entry name" value="Cytochrome c"/>
    <property type="match status" value="1"/>
</dbReference>
<dbReference type="Gene3D" id="1.10.760.10">
    <property type="entry name" value="Cytochrome c-like domain"/>
    <property type="match status" value="1"/>
</dbReference>
<keyword evidence="5" id="KW-0472">Membrane</keyword>
<evidence type="ECO:0000256" key="3">
    <source>
        <dbReference type="ARBA" id="ARBA00023004"/>
    </source>
</evidence>
<keyword evidence="1 4" id="KW-0349">Heme</keyword>
<organism evidence="7 8">
    <name type="scientific">Roseivirga thermotolerans</name>
    <dbReference type="NCBI Taxonomy" id="1758176"/>
    <lineage>
        <taxon>Bacteria</taxon>
        <taxon>Pseudomonadati</taxon>
        <taxon>Bacteroidota</taxon>
        <taxon>Cytophagia</taxon>
        <taxon>Cytophagales</taxon>
        <taxon>Roseivirgaceae</taxon>
        <taxon>Roseivirga</taxon>
    </lineage>
</organism>
<evidence type="ECO:0000313" key="8">
    <source>
        <dbReference type="Proteomes" id="UP000658258"/>
    </source>
</evidence>
<dbReference type="PANTHER" id="PTHR33751:SF1">
    <property type="entry name" value="CBB3-TYPE CYTOCHROME C OXIDASE SUBUNIT FIXP"/>
    <property type="match status" value="1"/>
</dbReference>
<gene>
    <name evidence="7" type="ORF">GCM10011340_13250</name>
</gene>
<dbReference type="PANTHER" id="PTHR33751">
    <property type="entry name" value="CBB3-TYPE CYTOCHROME C OXIDASE SUBUNIT FIXP"/>
    <property type="match status" value="1"/>
</dbReference>
<dbReference type="InterPro" id="IPR009056">
    <property type="entry name" value="Cyt_c-like_dom"/>
</dbReference>
<keyword evidence="3 4" id="KW-0408">Iron</keyword>
<protein>
    <recommendedName>
        <fullName evidence="6">Cytochrome c domain-containing protein</fullName>
    </recommendedName>
</protein>
<name>A0ABQ3I8H0_9BACT</name>
<dbReference type="PROSITE" id="PS51007">
    <property type="entry name" value="CYTC"/>
    <property type="match status" value="1"/>
</dbReference>
<evidence type="ECO:0000256" key="5">
    <source>
        <dbReference type="SAM" id="Phobius"/>
    </source>
</evidence>
<keyword evidence="5" id="KW-1133">Transmembrane helix</keyword>
<keyword evidence="5" id="KW-0812">Transmembrane</keyword>
<dbReference type="InterPro" id="IPR036909">
    <property type="entry name" value="Cyt_c-like_dom_sf"/>
</dbReference>
<dbReference type="InterPro" id="IPR050597">
    <property type="entry name" value="Cytochrome_c_Oxidase_Subunit"/>
</dbReference>
<dbReference type="Pfam" id="PF14715">
    <property type="entry name" value="FixP_N"/>
    <property type="match status" value="1"/>
</dbReference>
<dbReference type="EMBL" id="BNAG01000002">
    <property type="protein sequence ID" value="GHE59889.1"/>
    <property type="molecule type" value="Genomic_DNA"/>
</dbReference>
<dbReference type="RefSeq" id="WP_189629446.1">
    <property type="nucleotide sequence ID" value="NZ_BNAG01000002.1"/>
</dbReference>
<proteinExistence type="predicted"/>
<dbReference type="Gene3D" id="6.10.280.130">
    <property type="match status" value="1"/>
</dbReference>
<evidence type="ECO:0000256" key="4">
    <source>
        <dbReference type="PROSITE-ProRule" id="PRU00433"/>
    </source>
</evidence>
<accession>A0ABQ3I8H0</accession>
<keyword evidence="2 4" id="KW-0479">Metal-binding</keyword>
<feature type="transmembrane region" description="Helical" evidence="5">
    <location>
        <begin position="40"/>
        <end position="63"/>
    </location>
</feature>
<evidence type="ECO:0000256" key="2">
    <source>
        <dbReference type="ARBA" id="ARBA00022723"/>
    </source>
</evidence>
<comment type="caution">
    <text evidence="7">The sequence shown here is derived from an EMBL/GenBank/DDBJ whole genome shotgun (WGS) entry which is preliminary data.</text>
</comment>
<dbReference type="Pfam" id="PF13442">
    <property type="entry name" value="Cytochrome_CBB3"/>
    <property type="match status" value="1"/>
</dbReference>
<evidence type="ECO:0000259" key="6">
    <source>
        <dbReference type="PROSITE" id="PS51007"/>
    </source>
</evidence>
<reference evidence="8" key="1">
    <citation type="journal article" date="2019" name="Int. J. Syst. Evol. Microbiol.">
        <title>The Global Catalogue of Microorganisms (GCM) 10K type strain sequencing project: providing services to taxonomists for standard genome sequencing and annotation.</title>
        <authorList>
            <consortium name="The Broad Institute Genomics Platform"/>
            <consortium name="The Broad Institute Genome Sequencing Center for Infectious Disease"/>
            <person name="Wu L."/>
            <person name="Ma J."/>
        </authorList>
    </citation>
    <scope>NUCLEOTIDE SEQUENCE [LARGE SCALE GENOMIC DNA]</scope>
    <source>
        <strain evidence="8">CGMCC 1.15111</strain>
    </source>
</reference>
<sequence>MSIITHFKRKTAVLLVAGLMLLGTKTYAQSSNSALSQETMLYITLGLVFVVSILVLLVAIYVLQLLKIFIKKEMTEEQKTQPSWWAKLWAKWNAFQPMEEEEELLLDHDYDGIKELDNHLPPWWKGLFYVTIVYSVIYLLVFHVFKTAPLQDEEYELEIAAAEALKANKEADLVIDFDENTVTVTDDPAELADGQKFFEQQCSICHKADGGGLAGPNLTDKYWRNGGSITDVYKVIKNGVPNTAMISWEGQLNPLRMRNVASYVLSLQGTNPPGALPPDGELYEPEN</sequence>
<dbReference type="Proteomes" id="UP000658258">
    <property type="component" value="Unassembled WGS sequence"/>
</dbReference>
<keyword evidence="8" id="KW-1185">Reference proteome</keyword>
<evidence type="ECO:0000256" key="1">
    <source>
        <dbReference type="ARBA" id="ARBA00022617"/>
    </source>
</evidence>
<dbReference type="InterPro" id="IPR038414">
    <property type="entry name" value="CcoP_N_sf"/>
</dbReference>
<feature type="transmembrane region" description="Helical" evidence="5">
    <location>
        <begin position="126"/>
        <end position="145"/>
    </location>
</feature>
<feature type="domain" description="Cytochrome c" evidence="6">
    <location>
        <begin position="189"/>
        <end position="268"/>
    </location>
</feature>
<evidence type="ECO:0000313" key="7">
    <source>
        <dbReference type="EMBL" id="GHE59889.1"/>
    </source>
</evidence>
<dbReference type="InterPro" id="IPR032858">
    <property type="entry name" value="CcoP_N"/>
</dbReference>